<keyword evidence="6" id="KW-0862">Zinc</keyword>
<evidence type="ECO:0000256" key="2">
    <source>
        <dbReference type="ARBA" id="ARBA00022692"/>
    </source>
</evidence>
<keyword evidence="4 9" id="KW-0863">Zinc-finger</keyword>
<dbReference type="GO" id="GO:0008270">
    <property type="term" value="F:zinc ion binding"/>
    <property type="evidence" value="ECO:0007669"/>
    <property type="project" value="UniProtKB-KW"/>
</dbReference>
<proteinExistence type="predicted"/>
<feature type="transmembrane region" description="Helical" evidence="11">
    <location>
        <begin position="146"/>
        <end position="172"/>
    </location>
</feature>
<dbReference type="Proteomes" id="UP000239899">
    <property type="component" value="Unassembled WGS sequence"/>
</dbReference>
<dbReference type="GO" id="GO:1904294">
    <property type="term" value="P:positive regulation of ERAD pathway"/>
    <property type="evidence" value="ECO:0007669"/>
    <property type="project" value="InterPro"/>
</dbReference>
<keyword evidence="14" id="KW-1185">Reference proteome</keyword>
<dbReference type="InterPro" id="IPR044235">
    <property type="entry name" value="RNFT1/2"/>
</dbReference>
<evidence type="ECO:0000259" key="12">
    <source>
        <dbReference type="PROSITE" id="PS50089"/>
    </source>
</evidence>
<keyword evidence="7 11" id="KW-1133">Transmembrane helix</keyword>
<gene>
    <name evidence="13" type="ORF">C2E21_9265</name>
</gene>
<dbReference type="InterPro" id="IPR018957">
    <property type="entry name" value="Znf_C3HC4_RING-type"/>
</dbReference>
<dbReference type="InterPro" id="IPR013083">
    <property type="entry name" value="Znf_RING/FYVE/PHD"/>
</dbReference>
<dbReference type="Pfam" id="PF00097">
    <property type="entry name" value="zf-C3HC4"/>
    <property type="match status" value="1"/>
</dbReference>
<name>A0A2P6TBV1_CHLSO</name>
<dbReference type="PANTHER" id="PTHR15860:SF0">
    <property type="entry name" value="LP20373P"/>
    <property type="match status" value="1"/>
</dbReference>
<reference evidence="13 14" key="1">
    <citation type="journal article" date="2018" name="Plant J.">
        <title>Genome sequences of Chlorella sorokiniana UTEX 1602 and Micractinium conductrix SAG 241.80: implications to maltose excretion by a green alga.</title>
        <authorList>
            <person name="Arriola M.B."/>
            <person name="Velmurugan N."/>
            <person name="Zhang Y."/>
            <person name="Plunkett M.H."/>
            <person name="Hondzo H."/>
            <person name="Barney B.M."/>
        </authorList>
    </citation>
    <scope>NUCLEOTIDE SEQUENCE [LARGE SCALE GENOMIC DNA]</scope>
    <source>
        <strain evidence="14">UTEX 1602</strain>
    </source>
</reference>
<dbReference type="GO" id="GO:0016020">
    <property type="term" value="C:membrane"/>
    <property type="evidence" value="ECO:0007669"/>
    <property type="project" value="UniProtKB-SubCell"/>
</dbReference>
<dbReference type="SMART" id="SM00184">
    <property type="entry name" value="RING"/>
    <property type="match status" value="1"/>
</dbReference>
<dbReference type="EMBL" id="LHPG02000026">
    <property type="protein sequence ID" value="PRW18364.1"/>
    <property type="molecule type" value="Genomic_DNA"/>
</dbReference>
<evidence type="ECO:0000313" key="14">
    <source>
        <dbReference type="Proteomes" id="UP000239899"/>
    </source>
</evidence>
<keyword evidence="8 11" id="KW-0472">Membrane</keyword>
<evidence type="ECO:0000256" key="11">
    <source>
        <dbReference type="SAM" id="Phobius"/>
    </source>
</evidence>
<evidence type="ECO:0000256" key="6">
    <source>
        <dbReference type="ARBA" id="ARBA00022833"/>
    </source>
</evidence>
<dbReference type="OrthoDB" id="9049620at2759"/>
<dbReference type="InterPro" id="IPR001841">
    <property type="entry name" value="Znf_RING"/>
</dbReference>
<evidence type="ECO:0000256" key="5">
    <source>
        <dbReference type="ARBA" id="ARBA00022786"/>
    </source>
</evidence>
<evidence type="ECO:0000256" key="3">
    <source>
        <dbReference type="ARBA" id="ARBA00022723"/>
    </source>
</evidence>
<feature type="region of interest" description="Disordered" evidence="10">
    <location>
        <begin position="66"/>
        <end position="85"/>
    </location>
</feature>
<protein>
    <submittedName>
        <fullName evidence="13">RING finger and transmembrane domain-containing 2-like</fullName>
    </submittedName>
</protein>
<accession>A0A2P6TBV1</accession>
<evidence type="ECO:0000313" key="13">
    <source>
        <dbReference type="EMBL" id="PRW18364.1"/>
    </source>
</evidence>
<evidence type="ECO:0000256" key="1">
    <source>
        <dbReference type="ARBA" id="ARBA00004141"/>
    </source>
</evidence>
<evidence type="ECO:0000256" key="4">
    <source>
        <dbReference type="ARBA" id="ARBA00022771"/>
    </source>
</evidence>
<dbReference type="PROSITE" id="PS50089">
    <property type="entry name" value="ZF_RING_2"/>
    <property type="match status" value="1"/>
</dbReference>
<feature type="transmembrane region" description="Helical" evidence="11">
    <location>
        <begin position="193"/>
        <end position="212"/>
    </location>
</feature>
<dbReference type="PANTHER" id="PTHR15860">
    <property type="entry name" value="UNCHARACTERIZED RING FINGER-CONTAINING PROTEIN"/>
    <property type="match status" value="1"/>
</dbReference>
<sequence length="423" mass="44184">MSRPAGQGLRATLSSLRSALSQDGPSAGRLQLTVSTSPPPPPPLSAGHPAEALLSPARSGQVAAAAAVSPPPSSQSNATPPAAGLEAAVSGPLADLGALGGEGPAAAQASEAADVAAAAEQHRLTNAAASVDLRSLAVALERGLPYAALLLLLFISTHMVGIAVFAYLSWVLHRVNRLVRAQVALKAERSAHTLLALAAAVAAHVPLVLLALRGQDIAGNLVLAGTARPTQLSDTVFAVVVGDTTLRFVAVLAKIAILLAAPADSTVHVRRRGHLLTCAEFVSQLYRMLPPAPLWYAFYAAQAAVPALLRTGLSGAYLLIKAQHFFERAALVALAVQQCAQRSYGSTPSAEERQEAGNCCPICQDAYREPTKLTCGHIFCNDCLSEWFERERTCPMCRAAVGPASKKFKSFSDGRTPIFPFLF</sequence>
<dbReference type="AlphaFoldDB" id="A0A2P6TBV1"/>
<evidence type="ECO:0000256" key="10">
    <source>
        <dbReference type="SAM" id="MobiDB-lite"/>
    </source>
</evidence>
<evidence type="ECO:0000256" key="9">
    <source>
        <dbReference type="PROSITE-ProRule" id="PRU00175"/>
    </source>
</evidence>
<dbReference type="GO" id="GO:0061630">
    <property type="term" value="F:ubiquitin protein ligase activity"/>
    <property type="evidence" value="ECO:0007669"/>
    <property type="project" value="InterPro"/>
</dbReference>
<evidence type="ECO:0000256" key="8">
    <source>
        <dbReference type="ARBA" id="ARBA00023136"/>
    </source>
</evidence>
<keyword evidence="3" id="KW-0479">Metal-binding</keyword>
<evidence type="ECO:0000256" key="7">
    <source>
        <dbReference type="ARBA" id="ARBA00022989"/>
    </source>
</evidence>
<feature type="compositionally biased region" description="Low complexity" evidence="10">
    <location>
        <begin position="9"/>
        <end position="21"/>
    </location>
</feature>
<comment type="caution">
    <text evidence="13">The sequence shown here is derived from an EMBL/GenBank/DDBJ whole genome shotgun (WGS) entry which is preliminary data.</text>
</comment>
<dbReference type="CDD" id="cd16532">
    <property type="entry name" value="RING-HC_RNFT1-like"/>
    <property type="match status" value="1"/>
</dbReference>
<comment type="subcellular location">
    <subcellularLocation>
        <location evidence="1">Membrane</location>
        <topology evidence="1">Multi-pass membrane protein</topology>
    </subcellularLocation>
</comment>
<keyword evidence="2 11" id="KW-0812">Transmembrane</keyword>
<dbReference type="Gene3D" id="3.30.40.10">
    <property type="entry name" value="Zinc/RING finger domain, C3HC4 (zinc finger)"/>
    <property type="match status" value="1"/>
</dbReference>
<dbReference type="SUPFAM" id="SSF57850">
    <property type="entry name" value="RING/U-box"/>
    <property type="match status" value="1"/>
</dbReference>
<feature type="region of interest" description="Disordered" evidence="10">
    <location>
        <begin position="1"/>
        <end position="50"/>
    </location>
</feature>
<feature type="domain" description="RING-type" evidence="12">
    <location>
        <begin position="360"/>
        <end position="398"/>
    </location>
</feature>
<dbReference type="PROSITE" id="PS00518">
    <property type="entry name" value="ZF_RING_1"/>
    <property type="match status" value="1"/>
</dbReference>
<organism evidence="13 14">
    <name type="scientific">Chlorella sorokiniana</name>
    <name type="common">Freshwater green alga</name>
    <dbReference type="NCBI Taxonomy" id="3076"/>
    <lineage>
        <taxon>Eukaryota</taxon>
        <taxon>Viridiplantae</taxon>
        <taxon>Chlorophyta</taxon>
        <taxon>core chlorophytes</taxon>
        <taxon>Trebouxiophyceae</taxon>
        <taxon>Chlorellales</taxon>
        <taxon>Chlorellaceae</taxon>
        <taxon>Chlorella clade</taxon>
        <taxon>Chlorella</taxon>
    </lineage>
</organism>
<dbReference type="InterPro" id="IPR017907">
    <property type="entry name" value="Znf_RING_CS"/>
</dbReference>
<keyword evidence="5" id="KW-0833">Ubl conjugation pathway</keyword>